<dbReference type="PANTHER" id="PTHR33877:SF2">
    <property type="entry name" value="OS07G0170200 PROTEIN"/>
    <property type="match status" value="1"/>
</dbReference>
<organism evidence="3 4">
    <name type="scientific">Candidatus Colimorpha enterica</name>
    <dbReference type="NCBI Taxonomy" id="3083063"/>
    <lineage>
        <taxon>Bacteria</taxon>
        <taxon>Pseudomonadati</taxon>
        <taxon>Bacteroidota</taxon>
        <taxon>Bacteroidia</taxon>
        <taxon>Bacteroidales</taxon>
        <taxon>Candidatus Colimorpha</taxon>
    </lineage>
</organism>
<keyword evidence="3" id="KW-0255">Endonuclease</keyword>
<dbReference type="GO" id="GO:0003676">
    <property type="term" value="F:nucleic acid binding"/>
    <property type="evidence" value="ECO:0007669"/>
    <property type="project" value="InterPro"/>
</dbReference>
<dbReference type="CDD" id="cd00085">
    <property type="entry name" value="HNHc"/>
    <property type="match status" value="1"/>
</dbReference>
<dbReference type="Proteomes" id="UP000017938">
    <property type="component" value="Unassembled WGS sequence"/>
</dbReference>
<dbReference type="InterPro" id="IPR002711">
    <property type="entry name" value="HNH"/>
</dbReference>
<dbReference type="GO" id="GO:0008270">
    <property type="term" value="F:zinc ion binding"/>
    <property type="evidence" value="ECO:0007669"/>
    <property type="project" value="InterPro"/>
</dbReference>
<sequence>MISTIEGNATTLSIVLFILLILVAALAIVILLYHIDKKHYDEVYHNSELLRELRKLNLSVHFYEDIDRYYEYTAWCDRKLTYDKFSVLHYFAEYIRDNLVETSRIVEHTEANCKTFLEYHEKCRTLYDSKHYVPSDKRDKYYIKIEKQIFEEELINPVIEFKFRVYKKYVSPAGRKYYYDYCDYDCKQVSLCIDTVRKEINEAIAYRSTIQFERARMTDSLRYDVMKRDGFRCQICGATQADGVKLHVDHIRPVSKGGKTVMSNLRTLCDRCNLGKSAKYDSYGKN</sequence>
<gene>
    <name evidence="3" type="ORF">BN580_01054</name>
</gene>
<dbReference type="InterPro" id="IPR003615">
    <property type="entry name" value="HNH_nuc"/>
</dbReference>
<dbReference type="STRING" id="1263015.BN580_01054"/>
<keyword evidence="1" id="KW-0812">Transmembrane</keyword>
<dbReference type="InterPro" id="IPR052892">
    <property type="entry name" value="NA-targeting_endonuclease"/>
</dbReference>
<accession>R6UPF2</accession>
<name>R6UPF2_9BACT</name>
<dbReference type="GO" id="GO:0004519">
    <property type="term" value="F:endonuclease activity"/>
    <property type="evidence" value="ECO:0007669"/>
    <property type="project" value="UniProtKB-KW"/>
</dbReference>
<dbReference type="PANTHER" id="PTHR33877">
    <property type="entry name" value="SLL1193 PROTEIN"/>
    <property type="match status" value="1"/>
</dbReference>
<dbReference type="Gene3D" id="1.10.30.50">
    <property type="match status" value="1"/>
</dbReference>
<dbReference type="SMART" id="SM00507">
    <property type="entry name" value="HNHc"/>
    <property type="match status" value="1"/>
</dbReference>
<keyword evidence="1" id="KW-0472">Membrane</keyword>
<dbReference type="EMBL" id="CBFW010000119">
    <property type="protein sequence ID" value="CDC72667.1"/>
    <property type="molecule type" value="Genomic_DNA"/>
</dbReference>
<keyword evidence="1" id="KW-1133">Transmembrane helix</keyword>
<evidence type="ECO:0000313" key="4">
    <source>
        <dbReference type="Proteomes" id="UP000017938"/>
    </source>
</evidence>
<protein>
    <submittedName>
        <fullName evidence="3">Restriction endonuclease</fullName>
    </submittedName>
</protein>
<evidence type="ECO:0000256" key="1">
    <source>
        <dbReference type="SAM" id="Phobius"/>
    </source>
</evidence>
<reference evidence="3" key="1">
    <citation type="submission" date="2012-11" db="EMBL/GenBank/DDBJ databases">
        <title>Dependencies among metagenomic species, viruses, plasmids and units of genetic variation.</title>
        <authorList>
            <person name="Nielsen H.B."/>
            <person name="Almeida M."/>
            <person name="Juncker A.S."/>
            <person name="Rasmussen S."/>
            <person name="Li J."/>
            <person name="Sunagawa S."/>
            <person name="Plichta D."/>
            <person name="Gautier L."/>
            <person name="Le Chatelier E."/>
            <person name="Peletier E."/>
            <person name="Bonde I."/>
            <person name="Nielsen T."/>
            <person name="Manichanh C."/>
            <person name="Arumugam M."/>
            <person name="Batto J."/>
            <person name="Santos M.B.Q.D."/>
            <person name="Blom N."/>
            <person name="Borruel N."/>
            <person name="Burgdorf K.S."/>
            <person name="Boumezbeur F."/>
            <person name="Casellas F."/>
            <person name="Dore J."/>
            <person name="Guarner F."/>
            <person name="Hansen T."/>
            <person name="Hildebrand F."/>
            <person name="Kaas R.S."/>
            <person name="Kennedy S."/>
            <person name="Kristiansen K."/>
            <person name="Kultima J.R."/>
            <person name="Leonard P."/>
            <person name="Levenez F."/>
            <person name="Lund O."/>
            <person name="Moumen B."/>
            <person name="Le Paslier D."/>
            <person name="Pons N."/>
            <person name="Pedersen O."/>
            <person name="Prifti E."/>
            <person name="Qin J."/>
            <person name="Raes J."/>
            <person name="Tap J."/>
            <person name="Tims S."/>
            <person name="Ussery D.W."/>
            <person name="Yamada T."/>
            <person name="MetaHit consortium"/>
            <person name="Renault P."/>
            <person name="Sicheritz-Ponten T."/>
            <person name="Bork P."/>
            <person name="Wang J."/>
            <person name="Brunak S."/>
            <person name="Ehrlich S.D."/>
        </authorList>
    </citation>
    <scope>NUCLEOTIDE SEQUENCE [LARGE SCALE GENOMIC DNA]</scope>
</reference>
<comment type="caution">
    <text evidence="3">The sequence shown here is derived from an EMBL/GenBank/DDBJ whole genome shotgun (WGS) entry which is preliminary data.</text>
</comment>
<evidence type="ECO:0000259" key="2">
    <source>
        <dbReference type="SMART" id="SM00507"/>
    </source>
</evidence>
<dbReference type="AlphaFoldDB" id="R6UPF2"/>
<feature type="transmembrane region" description="Helical" evidence="1">
    <location>
        <begin position="12"/>
        <end position="33"/>
    </location>
</feature>
<evidence type="ECO:0000313" key="3">
    <source>
        <dbReference type="EMBL" id="CDC72667.1"/>
    </source>
</evidence>
<feature type="domain" description="HNH nuclease" evidence="2">
    <location>
        <begin position="220"/>
        <end position="274"/>
    </location>
</feature>
<dbReference type="Pfam" id="PF01844">
    <property type="entry name" value="HNH"/>
    <property type="match status" value="1"/>
</dbReference>
<proteinExistence type="predicted"/>
<keyword evidence="3" id="KW-0540">Nuclease</keyword>
<keyword evidence="3" id="KW-0378">Hydrolase</keyword>